<dbReference type="GO" id="GO:0031110">
    <property type="term" value="P:regulation of microtubule polymerization or depolymerization"/>
    <property type="evidence" value="ECO:0007669"/>
    <property type="project" value="UniProtKB-ARBA"/>
</dbReference>
<reference evidence="9" key="1">
    <citation type="submission" date="2025-08" db="UniProtKB">
        <authorList>
            <consortium name="Ensembl"/>
        </authorList>
    </citation>
    <scope>IDENTIFICATION</scope>
</reference>
<evidence type="ECO:0000256" key="7">
    <source>
        <dbReference type="SAM" id="MobiDB-lite"/>
    </source>
</evidence>
<reference evidence="9" key="2">
    <citation type="submission" date="2025-09" db="UniProtKB">
        <authorList>
            <consortium name="Ensembl"/>
        </authorList>
    </citation>
    <scope>IDENTIFICATION</scope>
</reference>
<dbReference type="InterPro" id="IPR016024">
    <property type="entry name" value="ARM-type_fold"/>
</dbReference>
<dbReference type="InterPro" id="IPR024395">
    <property type="entry name" value="CLASP_N_dom"/>
</dbReference>
<dbReference type="GO" id="GO:0090307">
    <property type="term" value="P:mitotic spindle assembly"/>
    <property type="evidence" value="ECO:0007669"/>
    <property type="project" value="TreeGrafter"/>
</dbReference>
<dbReference type="GO" id="GO:0045180">
    <property type="term" value="C:basal cortex"/>
    <property type="evidence" value="ECO:0007669"/>
    <property type="project" value="TreeGrafter"/>
</dbReference>
<evidence type="ECO:0000256" key="1">
    <source>
        <dbReference type="ARBA" id="ARBA00004245"/>
    </source>
</evidence>
<dbReference type="SMART" id="SM01349">
    <property type="entry name" value="TOG"/>
    <property type="match status" value="4"/>
</dbReference>
<dbReference type="GO" id="GO:0040001">
    <property type="term" value="P:establishment of mitotic spindle localization"/>
    <property type="evidence" value="ECO:0007669"/>
    <property type="project" value="TreeGrafter"/>
</dbReference>
<feature type="compositionally biased region" description="Low complexity" evidence="7">
    <location>
        <begin position="786"/>
        <end position="796"/>
    </location>
</feature>
<feature type="compositionally biased region" description="Polar residues" evidence="7">
    <location>
        <begin position="612"/>
        <end position="624"/>
    </location>
</feature>
<evidence type="ECO:0000313" key="10">
    <source>
        <dbReference type="Proteomes" id="UP000694389"/>
    </source>
</evidence>
<evidence type="ECO:0000313" key="9">
    <source>
        <dbReference type="Ensembl" id="ENSDLAP00005030930.2"/>
    </source>
</evidence>
<keyword evidence="6" id="KW-0175">Coiled coil</keyword>
<keyword evidence="10" id="KW-1185">Reference proteome</keyword>
<dbReference type="GO" id="GO:0008017">
    <property type="term" value="F:microtubule binding"/>
    <property type="evidence" value="ECO:0007669"/>
    <property type="project" value="TreeGrafter"/>
</dbReference>
<feature type="region of interest" description="Disordered" evidence="7">
    <location>
        <begin position="216"/>
        <end position="262"/>
    </location>
</feature>
<keyword evidence="4" id="KW-0206">Cytoskeleton</keyword>
<feature type="compositionally biased region" description="Low complexity" evidence="7">
    <location>
        <begin position="1067"/>
        <end position="1086"/>
    </location>
</feature>
<sequence length="1448" mass="160241">MEEHDNMDYFYQQVVQKDVTRRLQVGQDLIDYLNDPQRSPDVEQDKPRLDKTVDELTGWVNASNFKVALLGIDICGAFVERMGERFKGYLGTVLPALVDRLGDGKDQVRENSQALILRCMEQTASPMYVWERLLPGFKHKNFRSREGICLCLSATLSTYGAQQLSLSKLVPHLCSLSGDQNPQVREASITTLVDIYRHVGDKVRIDLGKRGLPAARFEDDDSVDGNRSSSAQAAFKVPKVPKKPAETSAARRPSATGGKLVSKDSAGVIEEEDFIKSFTDVPAVQIYSSRDLEDNLNKIREICSDDKHDWDQRALALKKIRSLLVAGAATYDCFFQHLRLLDGAFKLSAKDLRSQVVREACMTVAHLSTVLGNKFDHGAEAIVPVLFNLIPNCAKVMATSGVSAIRIIIRHTHVPRLIPLITSNCTSKSVAVRRRCYDFLDLLLQEWQTHSLERHTAVLVESIKKGIRDADSEARVEARKAYWGLRNHFPGEADALYNSLEPSYQRTLQSCLKSSGSVASLPQSDRSSSSSQESLNRPLTSKWSAAPGRVPAGSKGGMSSASLQRSRSDVDVNAAAVAKHRHVGQARATGRLPPGSYSSLGKGSVSRVRTKQPLSTPSGMSGQVDSRGRSRTKMVSQSQPGSRSGSPGRVLTSTALSTMSSGAHRVLAGATGDGHRRSRIPRSQGCSRDSSPTRLSVARGSRIPRPSMSQGCSREASRESSRDTSPIRSFTPLGEYQSSRLSSSVSAMRVLNTGSDVEEALADALKKPARRRYENYGMYSDDDANSDASSACSERSYSSRNGGAIPTYMRQTEDVAEVLNRCASANWSERKEGLLGLQALLKNQRTLSRVELKRLCEIFTRMFADPHSKVFSMFLETLVDFILVHKEDLQDWLFVLLTQLLKKMGADLLGSVQAKVQRALDITRESFPNDLQFTILMRFTVDQTQTPNLKVKVAILKYIETLTLQMEAPDFVNSSETRLAVSRIITWTTEPKSSDVRKLLERNAAAQSVLISLFQLNTPEFTMLLAALPKTFQDGATKLLQNHLKNTGNVAPMGSPLTRHTPRSPASWSSPVTSPTNTSQNTPSPSAFDYDTENMNSEDIYSSLKGVTEAIQNFSVRSQEDMNEPVQRREGEEVSRGDSGTDGRDSMDGGRMALDNKTSLLNTPLLSSSPRGAREHFLDSPFKHSRKDSSMDDSDLLFFPLVYCLLTDSSLDQSELVAELLKELSNHNERIEERKAALCELLKLIRENTLQVWDEHFKTILLLLLETMGDREHVIRTLALRVLREILGKQPWRFKNYAELTIMKALEAHKDPHKEVVRAAEETAAMLALSISPDQCIKVLCPIIQSADYPINLAAIKMQTKVVERLPREGLVSLLPEIVPGLIQGYDNSESSVRKACVFCLVAIYAVIGEDLKPHLSQLSSSKLKLLNLYIKRAQSGSSGSEPPSEGL</sequence>
<comment type="subcellular location">
    <subcellularLocation>
        <location evidence="1">Cytoplasm</location>
        <location evidence="1">Cytoskeleton</location>
    </subcellularLocation>
</comment>
<dbReference type="Proteomes" id="UP000694389">
    <property type="component" value="Unassembled WGS sequence"/>
</dbReference>
<feature type="compositionally biased region" description="Low complexity" evidence="7">
    <location>
        <begin position="520"/>
        <end position="538"/>
    </location>
</feature>
<protein>
    <submittedName>
        <fullName evidence="9">Cytoplasmic linker associated protein 2</fullName>
    </submittedName>
</protein>
<keyword evidence="2" id="KW-0963">Cytoplasm</keyword>
<dbReference type="GO" id="GO:0072686">
    <property type="term" value="C:mitotic spindle"/>
    <property type="evidence" value="ECO:0007669"/>
    <property type="project" value="TreeGrafter"/>
</dbReference>
<feature type="coiled-coil region" evidence="6">
    <location>
        <begin position="1217"/>
        <end position="1248"/>
    </location>
</feature>
<evidence type="ECO:0000256" key="6">
    <source>
        <dbReference type="SAM" id="Coils"/>
    </source>
</evidence>
<feature type="repeat" description="HEAT" evidence="5">
    <location>
        <begin position="169"/>
        <end position="207"/>
    </location>
</feature>
<dbReference type="GO" id="GO:0005815">
    <property type="term" value="C:microtubule organizing center"/>
    <property type="evidence" value="ECO:0007669"/>
    <property type="project" value="TreeGrafter"/>
</dbReference>
<proteinExistence type="predicted"/>
<feature type="region of interest" description="Disordered" evidence="7">
    <location>
        <begin position="1046"/>
        <end position="1093"/>
    </location>
</feature>
<dbReference type="PANTHER" id="PTHR21567:SF30">
    <property type="entry name" value="CLIP-ASSOCIATING PROTEIN 2"/>
    <property type="match status" value="1"/>
</dbReference>
<dbReference type="Pfam" id="PF21041">
    <property type="entry name" value="XMAP215_CLASP_TOG"/>
    <property type="match status" value="1"/>
</dbReference>
<evidence type="ECO:0000259" key="8">
    <source>
        <dbReference type="SMART" id="SM01349"/>
    </source>
</evidence>
<dbReference type="FunFam" id="1.25.10.10:FF:000005">
    <property type="entry name" value="CLIP-associating protein 1 isoform 2"/>
    <property type="match status" value="1"/>
</dbReference>
<gene>
    <name evidence="9" type="primary">clasp2</name>
</gene>
<feature type="domain" description="TOG" evidence="8">
    <location>
        <begin position="1205"/>
        <end position="1444"/>
    </location>
</feature>
<dbReference type="Gene3D" id="1.25.10.10">
    <property type="entry name" value="Leucine-rich Repeat Variant"/>
    <property type="match status" value="4"/>
</dbReference>
<dbReference type="FunFam" id="1.25.10.10:FF:000001">
    <property type="entry name" value="CLIP-associating protein 1 isoform 2"/>
    <property type="match status" value="1"/>
</dbReference>
<evidence type="ECO:0000256" key="4">
    <source>
        <dbReference type="ARBA" id="ARBA00023212"/>
    </source>
</evidence>
<dbReference type="PROSITE" id="PS50077">
    <property type="entry name" value="HEAT_REPEAT"/>
    <property type="match status" value="1"/>
</dbReference>
<feature type="domain" description="TOG" evidence="8">
    <location>
        <begin position="807"/>
        <end position="1050"/>
    </location>
</feature>
<dbReference type="InterPro" id="IPR021133">
    <property type="entry name" value="HEAT_type_2"/>
</dbReference>
<feature type="region of interest" description="Disordered" evidence="7">
    <location>
        <begin position="517"/>
        <end position="652"/>
    </location>
</feature>
<feature type="domain" description="TOG" evidence="8">
    <location>
        <begin position="8"/>
        <end position="234"/>
    </location>
</feature>
<feature type="region of interest" description="Disordered" evidence="7">
    <location>
        <begin position="777"/>
        <end position="796"/>
    </location>
</feature>
<accession>A0A8C4GTH9</accession>
<dbReference type="InterPro" id="IPR034085">
    <property type="entry name" value="TOG"/>
</dbReference>
<evidence type="ECO:0000256" key="2">
    <source>
        <dbReference type="ARBA" id="ARBA00022490"/>
    </source>
</evidence>
<name>A0A8C4GTH9_DICLA</name>
<dbReference type="Pfam" id="PF12348">
    <property type="entry name" value="CLASP_N"/>
    <property type="match status" value="1"/>
</dbReference>
<dbReference type="InterPro" id="IPR048491">
    <property type="entry name" value="XMAP215_CLASP_TOG"/>
</dbReference>
<dbReference type="SUPFAM" id="SSF48371">
    <property type="entry name" value="ARM repeat"/>
    <property type="match status" value="1"/>
</dbReference>
<feature type="compositionally biased region" description="Basic and acidic residues" evidence="7">
    <location>
        <begin position="1126"/>
        <end position="1148"/>
    </location>
</feature>
<dbReference type="GO" id="GO:0005876">
    <property type="term" value="C:spindle microtubule"/>
    <property type="evidence" value="ECO:0007669"/>
    <property type="project" value="TreeGrafter"/>
</dbReference>
<keyword evidence="3" id="KW-0677">Repeat</keyword>
<feature type="compositionally biased region" description="Low complexity" evidence="7">
    <location>
        <begin position="636"/>
        <end position="649"/>
    </location>
</feature>
<dbReference type="GeneTree" id="ENSGT00940000155574"/>
<dbReference type="GO" id="GO:0000776">
    <property type="term" value="C:kinetochore"/>
    <property type="evidence" value="ECO:0007669"/>
    <property type="project" value="TreeGrafter"/>
</dbReference>
<dbReference type="InterPro" id="IPR011989">
    <property type="entry name" value="ARM-like"/>
</dbReference>
<dbReference type="GO" id="GO:1902903">
    <property type="term" value="P:regulation of supramolecular fiber organization"/>
    <property type="evidence" value="ECO:0007669"/>
    <property type="project" value="UniProtKB-ARBA"/>
</dbReference>
<feature type="domain" description="TOG" evidence="8">
    <location>
        <begin position="288"/>
        <end position="521"/>
    </location>
</feature>
<feature type="region of interest" description="Disordered" evidence="7">
    <location>
        <begin position="668"/>
        <end position="742"/>
    </location>
</feature>
<dbReference type="GO" id="GO:0005881">
    <property type="term" value="C:cytoplasmic microtubule"/>
    <property type="evidence" value="ECO:0007669"/>
    <property type="project" value="TreeGrafter"/>
</dbReference>
<organism evidence="9 10">
    <name type="scientific">Dicentrarchus labrax</name>
    <name type="common">European seabass</name>
    <name type="synonym">Morone labrax</name>
    <dbReference type="NCBI Taxonomy" id="13489"/>
    <lineage>
        <taxon>Eukaryota</taxon>
        <taxon>Metazoa</taxon>
        <taxon>Chordata</taxon>
        <taxon>Craniata</taxon>
        <taxon>Vertebrata</taxon>
        <taxon>Euteleostomi</taxon>
        <taxon>Actinopterygii</taxon>
        <taxon>Neopterygii</taxon>
        <taxon>Teleostei</taxon>
        <taxon>Neoteleostei</taxon>
        <taxon>Acanthomorphata</taxon>
        <taxon>Eupercaria</taxon>
        <taxon>Moronidae</taxon>
        <taxon>Dicentrarchus</taxon>
    </lineage>
</organism>
<evidence type="ECO:0000256" key="5">
    <source>
        <dbReference type="PROSITE-ProRule" id="PRU00103"/>
    </source>
</evidence>
<dbReference type="PANTHER" id="PTHR21567">
    <property type="entry name" value="CLASP"/>
    <property type="match status" value="1"/>
</dbReference>
<feature type="compositionally biased region" description="Polar residues" evidence="7">
    <location>
        <begin position="684"/>
        <end position="694"/>
    </location>
</feature>
<evidence type="ECO:0000256" key="3">
    <source>
        <dbReference type="ARBA" id="ARBA00022737"/>
    </source>
</evidence>
<feature type="region of interest" description="Disordered" evidence="7">
    <location>
        <begin position="1115"/>
        <end position="1154"/>
    </location>
</feature>
<dbReference type="Ensembl" id="ENSDLAT00005033050.2">
    <property type="protein sequence ID" value="ENSDLAP00005030930.2"/>
    <property type="gene ID" value="ENSDLAG00005010646.2"/>
</dbReference>